<accession>A0ABP5G9W0</accession>
<protein>
    <submittedName>
        <fullName evidence="3">Uncharacterized protein</fullName>
    </submittedName>
</protein>
<dbReference type="Proteomes" id="UP001500751">
    <property type="component" value="Unassembled WGS sequence"/>
</dbReference>
<feature type="signal peptide" evidence="2">
    <location>
        <begin position="1"/>
        <end position="16"/>
    </location>
</feature>
<feature type="chain" id="PRO_5046846821" evidence="2">
    <location>
        <begin position="17"/>
        <end position="165"/>
    </location>
</feature>
<sequence length="165" mass="16129">MAFGVAFGLRASACTAATSVRTWAKQMGAPGCSGTEHARRVSAWATGVVATGAVATGAVWPAAGATACAVAGIPTANAAAAASASNLGRGIFNVPSVRDVGQGADTPLDDRVVAGVRGVANHAPQVMGPVSRSPPKPARGGSERTPLGRTRTGISGLMPAASVAQ</sequence>
<feature type="region of interest" description="Disordered" evidence="1">
    <location>
        <begin position="123"/>
        <end position="165"/>
    </location>
</feature>
<reference evidence="4" key="1">
    <citation type="journal article" date="2019" name="Int. J. Syst. Evol. Microbiol.">
        <title>The Global Catalogue of Microorganisms (GCM) 10K type strain sequencing project: providing services to taxonomists for standard genome sequencing and annotation.</title>
        <authorList>
            <consortium name="The Broad Institute Genomics Platform"/>
            <consortium name="The Broad Institute Genome Sequencing Center for Infectious Disease"/>
            <person name="Wu L."/>
            <person name="Ma J."/>
        </authorList>
    </citation>
    <scope>NUCLEOTIDE SEQUENCE [LARGE SCALE GENOMIC DNA]</scope>
    <source>
        <strain evidence="4">JCM 16014</strain>
    </source>
</reference>
<organism evidence="3 4">
    <name type="scientific">Catenulispora yoronensis</name>
    <dbReference type="NCBI Taxonomy" id="450799"/>
    <lineage>
        <taxon>Bacteria</taxon>
        <taxon>Bacillati</taxon>
        <taxon>Actinomycetota</taxon>
        <taxon>Actinomycetes</taxon>
        <taxon>Catenulisporales</taxon>
        <taxon>Catenulisporaceae</taxon>
        <taxon>Catenulispora</taxon>
    </lineage>
</organism>
<proteinExistence type="predicted"/>
<evidence type="ECO:0000256" key="2">
    <source>
        <dbReference type="SAM" id="SignalP"/>
    </source>
</evidence>
<evidence type="ECO:0000313" key="3">
    <source>
        <dbReference type="EMBL" id="GAA2042731.1"/>
    </source>
</evidence>
<gene>
    <name evidence="3" type="ORF">GCM10009839_52020</name>
</gene>
<keyword evidence="4" id="KW-1185">Reference proteome</keyword>
<keyword evidence="2" id="KW-0732">Signal</keyword>
<evidence type="ECO:0000256" key="1">
    <source>
        <dbReference type="SAM" id="MobiDB-lite"/>
    </source>
</evidence>
<evidence type="ECO:0000313" key="4">
    <source>
        <dbReference type="Proteomes" id="UP001500751"/>
    </source>
</evidence>
<comment type="caution">
    <text evidence="3">The sequence shown here is derived from an EMBL/GenBank/DDBJ whole genome shotgun (WGS) entry which is preliminary data.</text>
</comment>
<dbReference type="EMBL" id="BAAAQN010000034">
    <property type="protein sequence ID" value="GAA2042731.1"/>
    <property type="molecule type" value="Genomic_DNA"/>
</dbReference>
<name>A0ABP5G9W0_9ACTN</name>